<feature type="signal peptide" evidence="7">
    <location>
        <begin position="1"/>
        <end position="17"/>
    </location>
</feature>
<evidence type="ECO:0000256" key="6">
    <source>
        <dbReference type="ARBA" id="ARBA00023136"/>
    </source>
</evidence>
<dbReference type="Proteomes" id="UP000784294">
    <property type="component" value="Unassembled WGS sequence"/>
</dbReference>
<name>A0A3S5FEA8_9PLAT</name>
<evidence type="ECO:0000256" key="5">
    <source>
        <dbReference type="ARBA" id="ARBA00022989"/>
    </source>
</evidence>
<dbReference type="Pfam" id="PF02990">
    <property type="entry name" value="EMP70"/>
    <property type="match status" value="1"/>
</dbReference>
<comment type="similarity">
    <text evidence="2">Belongs to the nonaspanin (TM9SF) (TC 9.A.2) family.</text>
</comment>
<comment type="subcellular location">
    <subcellularLocation>
        <location evidence="1">Membrane</location>
        <topology evidence="1">Multi-pass membrane protein</topology>
    </subcellularLocation>
</comment>
<proteinExistence type="inferred from homology"/>
<keyword evidence="5" id="KW-1133">Transmembrane helix</keyword>
<evidence type="ECO:0000313" key="8">
    <source>
        <dbReference type="EMBL" id="VEL24163.1"/>
    </source>
</evidence>
<protein>
    <submittedName>
        <fullName evidence="8">Uncharacterized protein</fullName>
    </submittedName>
</protein>
<evidence type="ECO:0000313" key="9">
    <source>
        <dbReference type="Proteomes" id="UP000784294"/>
    </source>
</evidence>
<organism evidence="8 9">
    <name type="scientific">Protopolystoma xenopodis</name>
    <dbReference type="NCBI Taxonomy" id="117903"/>
    <lineage>
        <taxon>Eukaryota</taxon>
        <taxon>Metazoa</taxon>
        <taxon>Spiralia</taxon>
        <taxon>Lophotrochozoa</taxon>
        <taxon>Platyhelminthes</taxon>
        <taxon>Monogenea</taxon>
        <taxon>Polyopisthocotylea</taxon>
        <taxon>Polystomatidea</taxon>
        <taxon>Polystomatidae</taxon>
        <taxon>Protopolystoma</taxon>
    </lineage>
</organism>
<comment type="caution">
    <text evidence="8">The sequence shown here is derived from an EMBL/GenBank/DDBJ whole genome shotgun (WGS) entry which is preliminary data.</text>
</comment>
<evidence type="ECO:0000256" key="7">
    <source>
        <dbReference type="SAM" id="SignalP"/>
    </source>
</evidence>
<evidence type="ECO:0000256" key="1">
    <source>
        <dbReference type="ARBA" id="ARBA00004141"/>
    </source>
</evidence>
<keyword evidence="3" id="KW-0812">Transmembrane</keyword>
<evidence type="ECO:0000256" key="4">
    <source>
        <dbReference type="ARBA" id="ARBA00022729"/>
    </source>
</evidence>
<keyword evidence="6" id="KW-0472">Membrane</keyword>
<evidence type="ECO:0000256" key="3">
    <source>
        <dbReference type="ARBA" id="ARBA00022692"/>
    </source>
</evidence>
<keyword evidence="4 7" id="KW-0732">Signal</keyword>
<dbReference type="InterPro" id="IPR004240">
    <property type="entry name" value="EMP70"/>
</dbReference>
<evidence type="ECO:0000256" key="2">
    <source>
        <dbReference type="ARBA" id="ARBA00005227"/>
    </source>
</evidence>
<reference evidence="8" key="1">
    <citation type="submission" date="2018-11" db="EMBL/GenBank/DDBJ databases">
        <authorList>
            <consortium name="Pathogen Informatics"/>
        </authorList>
    </citation>
    <scope>NUCLEOTIDE SEQUENCE</scope>
</reference>
<keyword evidence="9" id="KW-1185">Reference proteome</keyword>
<dbReference type="AlphaFoldDB" id="A0A3S5FEA8"/>
<accession>A0A3S5FEA8</accession>
<dbReference type="GO" id="GO:0016020">
    <property type="term" value="C:membrane"/>
    <property type="evidence" value="ECO:0007669"/>
    <property type="project" value="UniProtKB-SubCell"/>
</dbReference>
<dbReference type="OrthoDB" id="1666796at2759"/>
<dbReference type="EMBL" id="CAAALY010066272">
    <property type="protein sequence ID" value="VEL24163.1"/>
    <property type="molecule type" value="Genomic_DNA"/>
</dbReference>
<sequence>MRIIFIISLFLSGYVSAIILPGFAPVNYCPESVNSEICKVNFDLCPDTGEVAAGENLGQVVFGERLRVSSFNIQFLKEETCRLLCSRKYEAGNPVAHARLKFLWNGIQSRYQHHW</sequence>
<feature type="chain" id="PRO_5036453426" evidence="7">
    <location>
        <begin position="18"/>
        <end position="115"/>
    </location>
</feature>
<gene>
    <name evidence="8" type="ORF">PXEA_LOCUS17603</name>
</gene>